<dbReference type="EMBL" id="CP045875">
    <property type="protein sequence ID" value="QGG47740.1"/>
    <property type="molecule type" value="Genomic_DNA"/>
</dbReference>
<feature type="compositionally biased region" description="Basic and acidic residues" evidence="1">
    <location>
        <begin position="176"/>
        <end position="185"/>
    </location>
</feature>
<evidence type="ECO:0000313" key="3">
    <source>
        <dbReference type="Proteomes" id="UP000366051"/>
    </source>
</evidence>
<reference evidence="3" key="1">
    <citation type="submission" date="2019-11" db="EMBL/GenBank/DDBJ databases">
        <title>Genome sequence of Heliorestis convoluta strain HH, an alkaliphilic and minimalistic phototrophic bacterium from a soda lake in Egypt.</title>
        <authorList>
            <person name="Dewey E.D."/>
            <person name="Stokes L.M."/>
            <person name="Burchell B.M."/>
            <person name="Shaffer K.N."/>
            <person name="Huntington A.M."/>
            <person name="Baker J.M."/>
            <person name="Nadendla S."/>
            <person name="Giglio M.G."/>
            <person name="Touchman J.W."/>
            <person name="Blankenship R.E."/>
            <person name="Madigan M.T."/>
            <person name="Sattley W.M."/>
        </authorList>
    </citation>
    <scope>NUCLEOTIDE SEQUENCE [LARGE SCALE GENOMIC DNA]</scope>
    <source>
        <strain evidence="3">HH</strain>
    </source>
</reference>
<feature type="compositionally biased region" description="Pro residues" evidence="1">
    <location>
        <begin position="80"/>
        <end position="89"/>
    </location>
</feature>
<proteinExistence type="predicted"/>
<sequence length="217" mass="24938">MCDCRYPPYPCHPPKHVKKPVKREPIEECHRLMREHEMRTEQMVRAMMDQYGQHMYRRLYKHMQMMFLCMKEDVKPTLPTKPCPPPALSPIPERKPLPPKAPKKPCPPPKIPAVPKPVAPIEEPPKPIKKPAPPPKKPIEKPLPPKPIEKPLPPKPIDVPPPPVKKPVEKPLPPKPIEKPIEKPLKPMPPRPVKKPDLIPFSEPLPERDGENEPNKQ</sequence>
<protein>
    <submittedName>
        <fullName evidence="2">Uncharacterized protein</fullName>
    </submittedName>
</protein>
<evidence type="ECO:0000256" key="1">
    <source>
        <dbReference type="SAM" id="MobiDB-lite"/>
    </source>
</evidence>
<organism evidence="2 3">
    <name type="scientific">Heliorestis convoluta</name>
    <dbReference type="NCBI Taxonomy" id="356322"/>
    <lineage>
        <taxon>Bacteria</taxon>
        <taxon>Bacillati</taxon>
        <taxon>Bacillota</taxon>
        <taxon>Clostridia</taxon>
        <taxon>Eubacteriales</taxon>
        <taxon>Heliobacteriaceae</taxon>
        <taxon>Heliorestis</taxon>
    </lineage>
</organism>
<feature type="compositionally biased region" description="Pro residues" evidence="1">
    <location>
        <begin position="130"/>
        <end position="175"/>
    </location>
</feature>
<feature type="region of interest" description="Disordered" evidence="1">
    <location>
        <begin position="80"/>
        <end position="217"/>
    </location>
</feature>
<keyword evidence="3" id="KW-1185">Reference proteome</keyword>
<name>A0A5Q2N656_9FIRM</name>
<feature type="compositionally biased region" description="Pro residues" evidence="1">
    <location>
        <begin position="98"/>
        <end position="118"/>
    </location>
</feature>
<dbReference type="RefSeq" id="WP_162007943.1">
    <property type="nucleotide sequence ID" value="NZ_CP045875.1"/>
</dbReference>
<dbReference type="PRINTS" id="PR01217">
    <property type="entry name" value="PRICHEXTENSN"/>
</dbReference>
<dbReference type="KEGG" id="hcv:FTV88_1641"/>
<accession>A0A5Q2N656</accession>
<dbReference type="AlphaFoldDB" id="A0A5Q2N656"/>
<dbReference type="Proteomes" id="UP000366051">
    <property type="component" value="Chromosome"/>
</dbReference>
<evidence type="ECO:0000313" key="2">
    <source>
        <dbReference type="EMBL" id="QGG47740.1"/>
    </source>
</evidence>
<feature type="compositionally biased region" description="Basic and acidic residues" evidence="1">
    <location>
        <begin position="205"/>
        <end position="217"/>
    </location>
</feature>
<gene>
    <name evidence="2" type="ORF">FTV88_1641</name>
</gene>